<evidence type="ECO:0000313" key="3">
    <source>
        <dbReference type="EMBL" id="OMH85029.1"/>
    </source>
</evidence>
<dbReference type="OrthoDB" id="67027at2759"/>
<evidence type="ECO:0000259" key="2">
    <source>
        <dbReference type="PROSITE" id="PS50137"/>
    </source>
</evidence>
<dbReference type="InterPro" id="IPR014720">
    <property type="entry name" value="dsRBD_dom"/>
</dbReference>
<dbReference type="Gene3D" id="3.30.160.20">
    <property type="match status" value="1"/>
</dbReference>
<reference evidence="4" key="1">
    <citation type="submission" date="2017-01" db="EMBL/GenBank/DDBJ databases">
        <authorList>
            <person name="Wang Y."/>
            <person name="White M."/>
            <person name="Kvist S."/>
            <person name="Moncalvo J.-M."/>
        </authorList>
    </citation>
    <scope>NUCLEOTIDE SEQUENCE [LARGE SCALE GENOMIC DNA]</scope>
    <source>
        <strain evidence="4">COL-18-3</strain>
    </source>
</reference>
<dbReference type="SMART" id="SM00358">
    <property type="entry name" value="DSRM"/>
    <property type="match status" value="1"/>
</dbReference>
<accession>A0A1R1PVR7</accession>
<proteinExistence type="predicted"/>
<organism evidence="3 4">
    <name type="scientific">Zancudomyces culisetae</name>
    <name type="common">Gut fungus</name>
    <name type="synonym">Smittium culisetae</name>
    <dbReference type="NCBI Taxonomy" id="1213189"/>
    <lineage>
        <taxon>Eukaryota</taxon>
        <taxon>Fungi</taxon>
        <taxon>Fungi incertae sedis</taxon>
        <taxon>Zoopagomycota</taxon>
        <taxon>Kickxellomycotina</taxon>
        <taxon>Harpellomycetes</taxon>
        <taxon>Harpellales</taxon>
        <taxon>Legeriomycetaceae</taxon>
        <taxon>Zancudomyces</taxon>
    </lineage>
</organism>
<dbReference type="EMBL" id="LSSK01000118">
    <property type="protein sequence ID" value="OMH85029.1"/>
    <property type="molecule type" value="Genomic_DNA"/>
</dbReference>
<keyword evidence="3" id="KW-0689">Ribosomal protein</keyword>
<evidence type="ECO:0000313" key="4">
    <source>
        <dbReference type="Proteomes" id="UP000188320"/>
    </source>
</evidence>
<keyword evidence="3" id="KW-0687">Ribonucleoprotein</keyword>
<comment type="caution">
    <text evidence="3">The sequence shown here is derived from an EMBL/GenBank/DDBJ whole genome shotgun (WGS) entry which is preliminary data.</text>
</comment>
<dbReference type="GO" id="GO:0003723">
    <property type="term" value="F:RNA binding"/>
    <property type="evidence" value="ECO:0007669"/>
    <property type="project" value="UniProtKB-UniRule"/>
</dbReference>
<dbReference type="SUPFAM" id="SSF54768">
    <property type="entry name" value="dsRNA-binding domain-like"/>
    <property type="match status" value="1"/>
</dbReference>
<name>A0A1R1PVR7_ZANCU</name>
<feature type="domain" description="DRBM" evidence="2">
    <location>
        <begin position="164"/>
        <end position="244"/>
    </location>
</feature>
<dbReference type="AlphaFoldDB" id="A0A1R1PVR7"/>
<dbReference type="GO" id="GO:0005840">
    <property type="term" value="C:ribosome"/>
    <property type="evidence" value="ECO:0007669"/>
    <property type="project" value="UniProtKB-KW"/>
</dbReference>
<keyword evidence="4" id="KW-1185">Reference proteome</keyword>
<dbReference type="Pfam" id="PF22892">
    <property type="entry name" value="DSRM_MRPL44"/>
    <property type="match status" value="1"/>
</dbReference>
<gene>
    <name evidence="3" type="ORF">AX774_g1433</name>
</gene>
<sequence>MEYLDAKFPNLPPNVLVGLQQYHFVGLGPLSSFAKVVGLEYLVKWKPVGGQPGSPPIAGVGEIGGGGLTKVLVNAVQALIGAIHSSSIIKSKSKANNSNNNNNNNQNGNGDAAKEFIHKYLIPQYRLYDNQFYLHNNTTNDNLTAGSSAIIANLMNCTAYSSTNPKRVLKALLDRKGLPSKLHYRILKESGRLSANPVFIVGVFINNNNNNSSTQLIKIGEGFGSSIKMAEFRATRHALLSYYAKELNTFDLPSNPNYRPNRLGDTIAIP</sequence>
<protein>
    <submittedName>
        <fullName evidence="3">54S ribosomal protein L3, mitochondrial</fullName>
    </submittedName>
</protein>
<dbReference type="PROSITE" id="PS50137">
    <property type="entry name" value="DS_RBD"/>
    <property type="match status" value="1"/>
</dbReference>
<dbReference type="Proteomes" id="UP000188320">
    <property type="component" value="Unassembled WGS sequence"/>
</dbReference>
<dbReference type="InterPro" id="IPR044444">
    <property type="entry name" value="Ribosomal_mL44_DSRM_metazoa"/>
</dbReference>
<evidence type="ECO:0000256" key="1">
    <source>
        <dbReference type="PROSITE-ProRule" id="PRU00266"/>
    </source>
</evidence>
<keyword evidence="1" id="KW-0694">RNA-binding</keyword>